<comment type="subcellular location">
    <subcellularLocation>
        <location evidence="1">Cytoplasm</location>
    </subcellularLocation>
</comment>
<dbReference type="PROSITE" id="PS50945">
    <property type="entry name" value="I_LWEQ"/>
    <property type="match status" value="1"/>
</dbReference>
<dbReference type="EMBL" id="FR929361">
    <property type="protein sequence ID" value="CDQ97194.1"/>
    <property type="molecule type" value="Genomic_DNA"/>
</dbReference>
<reference evidence="4" key="2">
    <citation type="submission" date="2014-03" db="EMBL/GenBank/DDBJ databases">
        <authorList>
            <person name="Genoscope - CEA"/>
        </authorList>
    </citation>
    <scope>NUCLEOTIDE SEQUENCE</scope>
</reference>
<dbReference type="GO" id="GO:0005925">
    <property type="term" value="C:focal adhesion"/>
    <property type="evidence" value="ECO:0007669"/>
    <property type="project" value="TreeGrafter"/>
</dbReference>
<evidence type="ECO:0000259" key="3">
    <source>
        <dbReference type="PROSITE" id="PS50945"/>
    </source>
</evidence>
<dbReference type="InterPro" id="IPR035964">
    <property type="entry name" value="I/LWEQ_dom_sf"/>
</dbReference>
<keyword evidence="2" id="KW-0963">Cytoplasm</keyword>
<dbReference type="Gene3D" id="1.20.1410.10">
    <property type="entry name" value="I/LWEQ domain"/>
    <property type="match status" value="1"/>
</dbReference>
<dbReference type="GO" id="GO:0005178">
    <property type="term" value="F:integrin binding"/>
    <property type="evidence" value="ECO:0007669"/>
    <property type="project" value="TreeGrafter"/>
</dbReference>
<proteinExistence type="predicted"/>
<sequence length="168" mass="17644">LPMAVVYLGGSMAASHGCCLFRRKRGSFPWQLSMAVVDLVGKYCCLALTCRLCVSTGTEWVDPEDPTVIAENELLGAAAAIEAAARKLELLRPRTKPKEADESLNFEEQILEAAKSIAAATSALVKAASAAQRELVAQGKVGACPANAVDDGQWSQGLISAVSVTVIP</sequence>
<dbReference type="Proteomes" id="UP000193380">
    <property type="component" value="Unassembled WGS sequence"/>
</dbReference>
<name>A0A060Z657_ONCMY</name>
<dbReference type="STRING" id="8022.A0A060Z657"/>
<evidence type="ECO:0000256" key="2">
    <source>
        <dbReference type="ARBA" id="ARBA00022490"/>
    </source>
</evidence>
<protein>
    <recommendedName>
        <fullName evidence="3">I/LWEQ domain-containing protein</fullName>
    </recommendedName>
</protein>
<organism evidence="4 5">
    <name type="scientific">Oncorhynchus mykiss</name>
    <name type="common">Rainbow trout</name>
    <name type="synonym">Salmo gairdneri</name>
    <dbReference type="NCBI Taxonomy" id="8022"/>
    <lineage>
        <taxon>Eukaryota</taxon>
        <taxon>Metazoa</taxon>
        <taxon>Chordata</taxon>
        <taxon>Craniata</taxon>
        <taxon>Vertebrata</taxon>
        <taxon>Euteleostomi</taxon>
        <taxon>Actinopterygii</taxon>
        <taxon>Neopterygii</taxon>
        <taxon>Teleostei</taxon>
        <taxon>Protacanthopterygii</taxon>
        <taxon>Salmoniformes</taxon>
        <taxon>Salmonidae</taxon>
        <taxon>Salmoninae</taxon>
        <taxon>Oncorhynchus</taxon>
    </lineage>
</organism>
<dbReference type="GO" id="GO:0003779">
    <property type="term" value="F:actin binding"/>
    <property type="evidence" value="ECO:0007669"/>
    <property type="project" value="InterPro"/>
</dbReference>
<reference evidence="4" key="1">
    <citation type="journal article" date="2014" name="Nat. Commun.">
        <title>The rainbow trout genome provides novel insights into evolution after whole-genome duplication in vertebrates.</title>
        <authorList>
            <person name="Berthelot C."/>
            <person name="Brunet F."/>
            <person name="Chalopin D."/>
            <person name="Juanchich A."/>
            <person name="Bernard M."/>
            <person name="Noel B."/>
            <person name="Bento P."/>
            <person name="Da Silva C."/>
            <person name="Labadie K."/>
            <person name="Alberti A."/>
            <person name="Aury J.M."/>
            <person name="Louis A."/>
            <person name="Dehais P."/>
            <person name="Bardou P."/>
            <person name="Montfort J."/>
            <person name="Klopp C."/>
            <person name="Cabau C."/>
            <person name="Gaspin C."/>
            <person name="Thorgaard G.H."/>
            <person name="Boussaha M."/>
            <person name="Quillet E."/>
            <person name="Guyomard R."/>
            <person name="Galiana D."/>
            <person name="Bobe J."/>
            <person name="Volff J.N."/>
            <person name="Genet C."/>
            <person name="Wincker P."/>
            <person name="Jaillon O."/>
            <person name="Roest Crollius H."/>
            <person name="Guiguen Y."/>
        </authorList>
    </citation>
    <scope>NUCLEOTIDE SEQUENCE [LARGE SCALE GENOMIC DNA]</scope>
</reference>
<dbReference type="AlphaFoldDB" id="A0A060Z657"/>
<dbReference type="PaxDb" id="8022-A0A060Z657"/>
<dbReference type="PANTHER" id="PTHR19981">
    <property type="entry name" value="TALIN"/>
    <property type="match status" value="1"/>
</dbReference>
<dbReference type="InterPro" id="IPR002558">
    <property type="entry name" value="ILWEQ_dom"/>
</dbReference>
<evidence type="ECO:0000256" key="1">
    <source>
        <dbReference type="ARBA" id="ARBA00004496"/>
    </source>
</evidence>
<accession>A0A060Z657</accession>
<gene>
    <name evidence="4" type="ORF">GSONMT00037061001</name>
</gene>
<dbReference type="GO" id="GO:0005737">
    <property type="term" value="C:cytoplasm"/>
    <property type="evidence" value="ECO:0007669"/>
    <property type="project" value="UniProtKB-SubCell"/>
</dbReference>
<dbReference type="GO" id="GO:0005886">
    <property type="term" value="C:plasma membrane"/>
    <property type="evidence" value="ECO:0007669"/>
    <property type="project" value="TreeGrafter"/>
</dbReference>
<feature type="domain" description="I/LWEQ" evidence="3">
    <location>
        <begin position="58"/>
        <end position="168"/>
    </location>
</feature>
<dbReference type="GO" id="GO:0098609">
    <property type="term" value="P:cell-cell adhesion"/>
    <property type="evidence" value="ECO:0007669"/>
    <property type="project" value="TreeGrafter"/>
</dbReference>
<evidence type="ECO:0000313" key="4">
    <source>
        <dbReference type="EMBL" id="CDQ97194.1"/>
    </source>
</evidence>
<feature type="non-terminal residue" evidence="4">
    <location>
        <position position="1"/>
    </location>
</feature>
<dbReference type="PANTHER" id="PTHR19981:SF7">
    <property type="entry name" value="TALIN-1"/>
    <property type="match status" value="1"/>
</dbReference>
<dbReference type="GO" id="GO:0030036">
    <property type="term" value="P:actin cytoskeleton organization"/>
    <property type="evidence" value="ECO:0007669"/>
    <property type="project" value="TreeGrafter"/>
</dbReference>
<evidence type="ECO:0000313" key="5">
    <source>
        <dbReference type="Proteomes" id="UP000193380"/>
    </source>
</evidence>
<dbReference type="SUPFAM" id="SSF109885">
    <property type="entry name" value="I/LWEQ domain"/>
    <property type="match status" value="1"/>
</dbReference>